<sequence>MKKISLLWFSAMVIFLAACGGEESETENQAESDEDKDQTSTEDVALEEFEGTIEHVHGMGYTDAEGITFASHQGLKIFREGEWMETPFHNNDYMGFNAIENGMYVSGHPGEDTTDLENPIGLQKGKATKEGLENLGFEGGSDFHILGVGYENEAIYLLNSQPDPELDTGFHRSFDQGESFERMAAENLPGDVFQLAVHPVEETVVAAATKSGVYLSTDSGDTFERVSEQGQASGLSFTEDQLYFALLQEEASFKTYDWESEEVKELPLPDFGEDAVMYSASHPENSEVAIYTMNGSSYVTDDEGETWTQILDNGTVK</sequence>
<dbReference type="Proteomes" id="UP000187608">
    <property type="component" value="Unassembled WGS sequence"/>
</dbReference>
<dbReference type="RefSeq" id="WP_076558929.1">
    <property type="nucleotide sequence ID" value="NZ_FTOC01000005.1"/>
</dbReference>
<dbReference type="AlphaFoldDB" id="A0A1N7JFC4"/>
<protein>
    <recommendedName>
        <fullName evidence="4">Sortilin, neurotensin receptor 3</fullName>
    </recommendedName>
</protein>
<organism evidence="2 3">
    <name type="scientific">Salimicrobium flavidum</name>
    <dbReference type="NCBI Taxonomy" id="570947"/>
    <lineage>
        <taxon>Bacteria</taxon>
        <taxon>Bacillati</taxon>
        <taxon>Bacillota</taxon>
        <taxon>Bacilli</taxon>
        <taxon>Bacillales</taxon>
        <taxon>Bacillaceae</taxon>
        <taxon>Salimicrobium</taxon>
    </lineage>
</organism>
<evidence type="ECO:0000256" key="1">
    <source>
        <dbReference type="SAM" id="SignalP"/>
    </source>
</evidence>
<feature type="signal peptide" evidence="1">
    <location>
        <begin position="1"/>
        <end position="20"/>
    </location>
</feature>
<dbReference type="PROSITE" id="PS51257">
    <property type="entry name" value="PROKAR_LIPOPROTEIN"/>
    <property type="match status" value="1"/>
</dbReference>
<feature type="chain" id="PRO_5038576708" description="Sortilin, neurotensin receptor 3" evidence="1">
    <location>
        <begin position="21"/>
        <end position="317"/>
    </location>
</feature>
<dbReference type="SUPFAM" id="SSF110296">
    <property type="entry name" value="Oligoxyloglucan reducing end-specific cellobiohydrolase"/>
    <property type="match status" value="1"/>
</dbReference>
<accession>A0A1N7JFC4</accession>
<keyword evidence="1" id="KW-0732">Signal</keyword>
<evidence type="ECO:0008006" key="4">
    <source>
        <dbReference type="Google" id="ProtNLM"/>
    </source>
</evidence>
<dbReference type="OrthoDB" id="9764804at2"/>
<dbReference type="Gene3D" id="2.130.10.10">
    <property type="entry name" value="YVTN repeat-like/Quinoprotein amine dehydrogenase"/>
    <property type="match status" value="1"/>
</dbReference>
<gene>
    <name evidence="2" type="ORF">SAMN05421687_105211</name>
</gene>
<evidence type="ECO:0000313" key="2">
    <source>
        <dbReference type="EMBL" id="SIS48072.1"/>
    </source>
</evidence>
<reference evidence="3" key="1">
    <citation type="submission" date="2017-01" db="EMBL/GenBank/DDBJ databases">
        <authorList>
            <person name="Varghese N."/>
            <person name="Submissions S."/>
        </authorList>
    </citation>
    <scope>NUCLEOTIDE SEQUENCE [LARGE SCALE GENOMIC DNA]</scope>
    <source>
        <strain evidence="3">DSM 23127</strain>
    </source>
</reference>
<evidence type="ECO:0000313" key="3">
    <source>
        <dbReference type="Proteomes" id="UP000187608"/>
    </source>
</evidence>
<proteinExistence type="predicted"/>
<keyword evidence="3" id="KW-1185">Reference proteome</keyword>
<name>A0A1N7JFC4_9BACI</name>
<dbReference type="InterPro" id="IPR054817">
    <property type="entry name" value="Glycosyl_F510_1955-like"/>
</dbReference>
<dbReference type="STRING" id="570947.SAMN05421687_105211"/>
<dbReference type="NCBIfam" id="NF045728">
    <property type="entry name" value="glycosyl_F510_1955"/>
    <property type="match status" value="1"/>
</dbReference>
<dbReference type="EMBL" id="FTOC01000005">
    <property type="protein sequence ID" value="SIS48072.1"/>
    <property type="molecule type" value="Genomic_DNA"/>
</dbReference>
<dbReference type="InterPro" id="IPR015943">
    <property type="entry name" value="WD40/YVTN_repeat-like_dom_sf"/>
</dbReference>